<gene>
    <name evidence="2" type="ORF">V9T40_000183</name>
</gene>
<evidence type="ECO:0000313" key="3">
    <source>
        <dbReference type="Proteomes" id="UP001367676"/>
    </source>
</evidence>
<feature type="compositionally biased region" description="Polar residues" evidence="1">
    <location>
        <begin position="165"/>
        <end position="174"/>
    </location>
</feature>
<organism evidence="2 3">
    <name type="scientific">Parthenolecanium corni</name>
    <dbReference type="NCBI Taxonomy" id="536013"/>
    <lineage>
        <taxon>Eukaryota</taxon>
        <taxon>Metazoa</taxon>
        <taxon>Ecdysozoa</taxon>
        <taxon>Arthropoda</taxon>
        <taxon>Hexapoda</taxon>
        <taxon>Insecta</taxon>
        <taxon>Pterygota</taxon>
        <taxon>Neoptera</taxon>
        <taxon>Paraneoptera</taxon>
        <taxon>Hemiptera</taxon>
        <taxon>Sternorrhyncha</taxon>
        <taxon>Coccoidea</taxon>
        <taxon>Coccidae</taxon>
        <taxon>Parthenolecanium</taxon>
    </lineage>
</organism>
<dbReference type="AlphaFoldDB" id="A0AAN9Y098"/>
<sequence>MNESKTRAQAHTRRRHSRLIRPTSPSVRRRRYANPPIGAGAGADWTRFAHPRSRTQRSSRLGWRLAMANGDSRYPIRLTINRFGSTWTHWHWQVGLGLDWTRISARVSIPTLGLGSWHLDPSVRSSAQPSSLQTATVAHAAPLSEHDATVRPASSPSPFHRASLNRVNTNTGEK</sequence>
<feature type="region of interest" description="Disordered" evidence="1">
    <location>
        <begin position="1"/>
        <end position="36"/>
    </location>
</feature>
<evidence type="ECO:0000256" key="1">
    <source>
        <dbReference type="SAM" id="MobiDB-lite"/>
    </source>
</evidence>
<feature type="compositionally biased region" description="Basic residues" evidence="1">
    <location>
        <begin position="8"/>
        <end position="19"/>
    </location>
</feature>
<comment type="caution">
    <text evidence="2">The sequence shown here is derived from an EMBL/GenBank/DDBJ whole genome shotgun (WGS) entry which is preliminary data.</text>
</comment>
<dbReference type="Proteomes" id="UP001367676">
    <property type="component" value="Unassembled WGS sequence"/>
</dbReference>
<proteinExistence type="predicted"/>
<protein>
    <submittedName>
        <fullName evidence="2">Uncharacterized protein</fullName>
    </submittedName>
</protein>
<feature type="region of interest" description="Disordered" evidence="1">
    <location>
        <begin position="143"/>
        <end position="174"/>
    </location>
</feature>
<reference evidence="2 3" key="1">
    <citation type="submission" date="2024-03" db="EMBL/GenBank/DDBJ databases">
        <title>Adaptation during the transition from Ophiocordyceps entomopathogen to insect associate is accompanied by gene loss and intensified selection.</title>
        <authorList>
            <person name="Ward C.M."/>
            <person name="Onetto C.A."/>
            <person name="Borneman A.R."/>
        </authorList>
    </citation>
    <scope>NUCLEOTIDE SEQUENCE [LARGE SCALE GENOMIC DNA]</scope>
    <source>
        <strain evidence="2">AWRI1</strain>
        <tissue evidence="2">Single Adult Female</tissue>
    </source>
</reference>
<accession>A0AAN9Y098</accession>
<dbReference type="EMBL" id="JBBCAQ010000034">
    <property type="protein sequence ID" value="KAK7579554.1"/>
    <property type="molecule type" value="Genomic_DNA"/>
</dbReference>
<evidence type="ECO:0000313" key="2">
    <source>
        <dbReference type="EMBL" id="KAK7579554.1"/>
    </source>
</evidence>
<name>A0AAN9Y098_9HEMI</name>
<keyword evidence="3" id="KW-1185">Reference proteome</keyword>